<keyword evidence="2" id="KW-1185">Reference proteome</keyword>
<proteinExistence type="predicted"/>
<protein>
    <submittedName>
        <fullName evidence="1">Uncharacterized protein</fullName>
    </submittedName>
</protein>
<dbReference type="EMBL" id="JACHNF010000001">
    <property type="protein sequence ID" value="MBB5981923.1"/>
    <property type="molecule type" value="Genomic_DNA"/>
</dbReference>
<dbReference type="AlphaFoldDB" id="A0A841DTJ2"/>
<dbReference type="Proteomes" id="UP000558997">
    <property type="component" value="Unassembled WGS sequence"/>
</dbReference>
<dbReference type="RefSeq" id="WP_272956435.1">
    <property type="nucleotide sequence ID" value="NZ_BAAAVN010000018.1"/>
</dbReference>
<gene>
    <name evidence="1" type="ORF">HDA44_005264</name>
</gene>
<comment type="caution">
    <text evidence="1">The sequence shown here is derived from an EMBL/GenBank/DDBJ whole genome shotgun (WGS) entry which is preliminary data.</text>
</comment>
<evidence type="ECO:0000313" key="2">
    <source>
        <dbReference type="Proteomes" id="UP000558997"/>
    </source>
</evidence>
<name>A0A841DTJ2_9ACTN</name>
<sequence length="44" mass="4541">MALSTGWWLVYSFVAATTASSANMPCGLSTSRKALTARAVHAGP</sequence>
<accession>A0A841DTJ2</accession>
<reference evidence="1 2" key="1">
    <citation type="submission" date="2020-08" db="EMBL/GenBank/DDBJ databases">
        <title>Sequencing the genomes of 1000 actinobacteria strains.</title>
        <authorList>
            <person name="Klenk H.-P."/>
        </authorList>
    </citation>
    <scope>NUCLEOTIDE SEQUENCE [LARGE SCALE GENOMIC DNA]</scope>
    <source>
        <strain evidence="1 2">DSM 17294</strain>
    </source>
</reference>
<evidence type="ECO:0000313" key="1">
    <source>
        <dbReference type="EMBL" id="MBB5981923.1"/>
    </source>
</evidence>
<organism evidence="1 2">
    <name type="scientific">Kribbella solani</name>
    <dbReference type="NCBI Taxonomy" id="236067"/>
    <lineage>
        <taxon>Bacteria</taxon>
        <taxon>Bacillati</taxon>
        <taxon>Actinomycetota</taxon>
        <taxon>Actinomycetes</taxon>
        <taxon>Propionibacteriales</taxon>
        <taxon>Kribbellaceae</taxon>
        <taxon>Kribbella</taxon>
    </lineage>
</organism>